<dbReference type="NCBIfam" id="TIGR00055">
    <property type="entry name" value="uppS"/>
    <property type="match status" value="1"/>
</dbReference>
<comment type="subunit">
    <text evidence="3">Homodimer.</text>
</comment>
<dbReference type="PANTHER" id="PTHR10291">
    <property type="entry name" value="DEHYDRODOLICHYL DIPHOSPHATE SYNTHASE FAMILY MEMBER"/>
    <property type="match status" value="1"/>
</dbReference>
<dbReference type="Pfam" id="PF01255">
    <property type="entry name" value="Prenyltransf"/>
    <property type="match status" value="1"/>
</dbReference>
<dbReference type="GO" id="GO:0000287">
    <property type="term" value="F:magnesium ion binding"/>
    <property type="evidence" value="ECO:0007669"/>
    <property type="project" value="UniProtKB-UniRule"/>
</dbReference>
<dbReference type="CDD" id="cd00475">
    <property type="entry name" value="Cis_IPPS"/>
    <property type="match status" value="1"/>
</dbReference>
<dbReference type="Proteomes" id="UP000291933">
    <property type="component" value="Unassembled WGS sequence"/>
</dbReference>
<gene>
    <name evidence="4" type="ORF">ET996_10610</name>
</gene>
<sequence>MAWRDNVRDWADRLRPSGLLYSTYETRLLGDIDPQRLPKHVAVMADGNRRWARLNAPGSELTVGYQAGADKLKQFVVWCDEVGIKVVTLWVLSTDNLSRATAEVAPLLDVIDRLAGDLAASGRWRVQIVGDLDLLPDAVAASLRRAESSSAEATGLHVNIAVAYGGRTELRDAVRSLLQGEARKGRTLAEVADTLEMGDIAGHLYTAGQPDPDLVIRTSGEQRVSGFLMWQSAHSEFYFCEALWPDFRRVDFLRALRAYSDRERRYGR</sequence>
<dbReference type="GO" id="GO:0045547">
    <property type="term" value="F:ditrans,polycis-polyprenyl diphosphate synthase [(2E,6E)-farnesyl diphosphate specific] activity"/>
    <property type="evidence" value="ECO:0007669"/>
    <property type="project" value="TreeGrafter"/>
</dbReference>
<evidence type="ECO:0000313" key="4">
    <source>
        <dbReference type="EMBL" id="TBT94456.1"/>
    </source>
</evidence>
<reference evidence="4 5" key="1">
    <citation type="submission" date="2019-01" db="EMBL/GenBank/DDBJ databases">
        <title>Lactibacter flavus gen. nov., sp. nov., a novel bacterium of the family Propionibacteriaceae isolated from raw milk and dairy products.</title>
        <authorList>
            <person name="Huptas C."/>
            <person name="Wenning M."/>
            <person name="Breitenwieser F."/>
            <person name="Doll E."/>
            <person name="Von Neubeck M."/>
            <person name="Busse H.-J."/>
            <person name="Scherer S."/>
        </authorList>
    </citation>
    <scope>NUCLEOTIDE SEQUENCE [LARGE SCALE GENOMIC DNA]</scope>
    <source>
        <strain evidence="5">DSM 22130 / JCM 15804 / WR061</strain>
    </source>
</reference>
<evidence type="ECO:0000256" key="1">
    <source>
        <dbReference type="ARBA" id="ARBA00022679"/>
    </source>
</evidence>
<dbReference type="HAMAP" id="MF_01139">
    <property type="entry name" value="ISPT"/>
    <property type="match status" value="1"/>
</dbReference>
<comment type="function">
    <text evidence="3">Catalyzes the condensation of isopentenyl diphosphate (IPP) with allylic pyrophosphates generating different type of terpenoids.</text>
</comment>
<feature type="binding site" evidence="3">
    <location>
        <position position="46"/>
    </location>
    <ligand>
        <name>Mg(2+)</name>
        <dbReference type="ChEBI" id="CHEBI:18420"/>
    </ligand>
</feature>
<evidence type="ECO:0000256" key="2">
    <source>
        <dbReference type="ARBA" id="ARBA00038453"/>
    </source>
</evidence>
<dbReference type="AlphaFoldDB" id="A0A4Q9KJ58"/>
<feature type="active site" description="Proton acceptor" evidence="3">
    <location>
        <position position="96"/>
    </location>
</feature>
<feature type="binding site" evidence="3">
    <location>
        <begin position="223"/>
        <end position="225"/>
    </location>
    <ligand>
        <name>substrate</name>
    </ligand>
</feature>
<evidence type="ECO:0000256" key="3">
    <source>
        <dbReference type="HAMAP-Rule" id="MF_01139"/>
    </source>
</evidence>
<dbReference type="OrthoDB" id="4191603at2"/>
<dbReference type="NCBIfam" id="NF011403">
    <property type="entry name" value="PRK14828.1"/>
    <property type="match status" value="1"/>
</dbReference>
<feature type="binding site" evidence="3">
    <location>
        <position position="236"/>
    </location>
    <ligand>
        <name>Mg(2+)</name>
        <dbReference type="ChEBI" id="CHEBI:18420"/>
    </ligand>
</feature>
<comment type="caution">
    <text evidence="3">Lacks conserved residue(s) required for the propagation of feature annotation.</text>
</comment>
<feature type="binding site" evidence="3">
    <location>
        <position position="217"/>
    </location>
    <ligand>
        <name>substrate</name>
    </ligand>
</feature>
<organism evidence="4 5">
    <name type="scientific">Propioniciclava tarda</name>
    <dbReference type="NCBI Taxonomy" id="433330"/>
    <lineage>
        <taxon>Bacteria</taxon>
        <taxon>Bacillati</taxon>
        <taxon>Actinomycetota</taxon>
        <taxon>Actinomycetes</taxon>
        <taxon>Propionibacteriales</taxon>
        <taxon>Propionibacteriaceae</taxon>
        <taxon>Propioniciclava</taxon>
    </lineage>
</organism>
<dbReference type="EC" id="2.5.1.-" evidence="3"/>
<keyword evidence="5" id="KW-1185">Reference proteome</keyword>
<proteinExistence type="inferred from homology"/>
<dbReference type="RefSeq" id="WP_131172536.1">
    <property type="nucleotide sequence ID" value="NZ_FXTL01000013.1"/>
</dbReference>
<dbReference type="GO" id="GO:0005886">
    <property type="term" value="C:plasma membrane"/>
    <property type="evidence" value="ECO:0007669"/>
    <property type="project" value="TreeGrafter"/>
</dbReference>
<comment type="similarity">
    <text evidence="2">Belongs to the UPP synthase family. Z-FPP synthase subfamily.</text>
</comment>
<dbReference type="Gene3D" id="3.40.1180.10">
    <property type="entry name" value="Decaprenyl diphosphate synthase-like"/>
    <property type="match status" value="1"/>
</dbReference>
<dbReference type="InterPro" id="IPR018520">
    <property type="entry name" value="UPP_synth-like_CS"/>
</dbReference>
<feature type="binding site" evidence="3">
    <location>
        <begin position="47"/>
        <end position="50"/>
    </location>
    <ligand>
        <name>substrate</name>
    </ligand>
</feature>
<feature type="binding site" evidence="3">
    <location>
        <begin position="93"/>
        <end position="95"/>
    </location>
    <ligand>
        <name>substrate</name>
    </ligand>
</feature>
<accession>A0A4Q9KJ58</accession>
<dbReference type="PROSITE" id="PS01066">
    <property type="entry name" value="UPP_SYNTHASE"/>
    <property type="match status" value="1"/>
</dbReference>
<feature type="binding site" evidence="3">
    <location>
        <position position="99"/>
    </location>
    <ligand>
        <name>substrate</name>
    </ligand>
</feature>
<comment type="caution">
    <text evidence="4">The sequence shown here is derived from an EMBL/GenBank/DDBJ whole genome shotgun (WGS) entry which is preliminary data.</text>
</comment>
<feature type="binding site" evidence="3">
    <location>
        <position position="51"/>
    </location>
    <ligand>
        <name>substrate</name>
    </ligand>
</feature>
<evidence type="ECO:0000313" key="5">
    <source>
        <dbReference type="Proteomes" id="UP000291933"/>
    </source>
</evidence>
<feature type="active site" evidence="3">
    <location>
        <position position="46"/>
    </location>
</feature>
<keyword evidence="3" id="KW-0460">Magnesium</keyword>
<keyword evidence="3" id="KW-0479">Metal-binding</keyword>
<dbReference type="GO" id="GO:0033850">
    <property type="term" value="F:Z-farnesyl diphosphate synthase activity"/>
    <property type="evidence" value="ECO:0007669"/>
    <property type="project" value="TreeGrafter"/>
</dbReference>
<dbReference type="InterPro" id="IPR036424">
    <property type="entry name" value="UPP_synth-like_sf"/>
</dbReference>
<keyword evidence="1 3" id="KW-0808">Transferase</keyword>
<dbReference type="SUPFAM" id="SSF64005">
    <property type="entry name" value="Undecaprenyl diphosphate synthase"/>
    <property type="match status" value="1"/>
</dbReference>
<dbReference type="GO" id="GO:0016094">
    <property type="term" value="P:polyprenol biosynthetic process"/>
    <property type="evidence" value="ECO:0007669"/>
    <property type="project" value="TreeGrafter"/>
</dbReference>
<dbReference type="InterPro" id="IPR001441">
    <property type="entry name" value="UPP_synth-like"/>
</dbReference>
<dbReference type="EMBL" id="SDMR01000013">
    <property type="protein sequence ID" value="TBT94456.1"/>
    <property type="molecule type" value="Genomic_DNA"/>
</dbReference>
<comment type="cofactor">
    <cofactor evidence="3">
        <name>Mg(2+)</name>
        <dbReference type="ChEBI" id="CHEBI:18420"/>
    </cofactor>
    <text evidence="3">Binds 2 magnesium ions per subunit.</text>
</comment>
<name>A0A4Q9KJ58_PROTD</name>
<protein>
    <recommendedName>
        <fullName evidence="3">Isoprenyl transferase</fullName>
        <ecNumber evidence="3">2.5.1.-</ecNumber>
    </recommendedName>
</protein>
<dbReference type="PANTHER" id="PTHR10291:SF43">
    <property type="entry name" value="DEHYDRODOLICHYL DIPHOSPHATE SYNTHASE COMPLEX SUBUNIT DHDDS"/>
    <property type="match status" value="1"/>
</dbReference>